<dbReference type="RefSeq" id="WP_181473842.1">
    <property type="nucleotide sequence ID" value="NZ_JACEFG010000004.1"/>
</dbReference>
<dbReference type="Gene3D" id="1.20.1540.10">
    <property type="entry name" value="Rhomboid-like"/>
    <property type="match status" value="1"/>
</dbReference>
<dbReference type="PANTHER" id="PTHR43731">
    <property type="entry name" value="RHOMBOID PROTEASE"/>
    <property type="match status" value="1"/>
</dbReference>
<dbReference type="GO" id="GO:0016020">
    <property type="term" value="C:membrane"/>
    <property type="evidence" value="ECO:0007669"/>
    <property type="project" value="UniProtKB-SubCell"/>
</dbReference>
<dbReference type="SUPFAM" id="SSF144091">
    <property type="entry name" value="Rhomboid-like"/>
    <property type="match status" value="1"/>
</dbReference>
<keyword evidence="4" id="KW-0378">Hydrolase</keyword>
<evidence type="ECO:0000256" key="2">
    <source>
        <dbReference type="ARBA" id="ARBA00009045"/>
    </source>
</evidence>
<dbReference type="InterPro" id="IPR022764">
    <property type="entry name" value="Peptidase_S54_rhomboid_dom"/>
</dbReference>
<sequence>MFLRNETFKEFIRFYPIITGLVALHLVLWLLGDFLRLAPIVELKNWGVGVNALILDGQYWRLVTPIFLHADLTHALFNSFSLVLFGPALEQMLGKVKFSIMYLAAGIAGNLGTFIVSPDAYYAHLGASGAIFGIFGVYVYMVLNRNDLIDQSNAQIIMVIFILGLFMSFRPGINILGHLFGLIGGFAIAPVVLKNARSFSLWQLRAKHSERRDDDEITFNPNRWKNRRMPGAGKGTGKKVFWCIIIFLVVVALIGRFF</sequence>
<dbReference type="InterPro" id="IPR050925">
    <property type="entry name" value="Rhomboid_protease_S54"/>
</dbReference>
<evidence type="ECO:0000259" key="8">
    <source>
        <dbReference type="Pfam" id="PF01694"/>
    </source>
</evidence>
<proteinExistence type="inferred from homology"/>
<comment type="subcellular location">
    <subcellularLocation>
        <location evidence="1">Membrane</location>
        <topology evidence="1">Multi-pass membrane protein</topology>
    </subcellularLocation>
</comment>
<name>A0A838CXY5_9BACI</name>
<accession>A0A838CXY5</accession>
<keyword evidence="10" id="KW-1185">Reference proteome</keyword>
<evidence type="ECO:0000313" key="9">
    <source>
        <dbReference type="EMBL" id="MBA2176791.1"/>
    </source>
</evidence>
<feature type="transmembrane region" description="Helical" evidence="7">
    <location>
        <begin position="240"/>
        <end position="257"/>
    </location>
</feature>
<keyword evidence="5 7" id="KW-1133">Transmembrane helix</keyword>
<feature type="transmembrane region" description="Helical" evidence="7">
    <location>
        <begin position="122"/>
        <end position="141"/>
    </location>
</feature>
<keyword evidence="9" id="KW-0645">Protease</keyword>
<feature type="transmembrane region" description="Helical" evidence="7">
    <location>
        <begin position="12"/>
        <end position="31"/>
    </location>
</feature>
<dbReference type="Pfam" id="PF01694">
    <property type="entry name" value="Rhomboid"/>
    <property type="match status" value="1"/>
</dbReference>
<dbReference type="GO" id="GO:0004252">
    <property type="term" value="F:serine-type endopeptidase activity"/>
    <property type="evidence" value="ECO:0007669"/>
    <property type="project" value="InterPro"/>
</dbReference>
<evidence type="ECO:0000256" key="1">
    <source>
        <dbReference type="ARBA" id="ARBA00004141"/>
    </source>
</evidence>
<organism evidence="9 10">
    <name type="scientific">Halobacillus locisalis</name>
    <dbReference type="NCBI Taxonomy" id="220753"/>
    <lineage>
        <taxon>Bacteria</taxon>
        <taxon>Bacillati</taxon>
        <taxon>Bacillota</taxon>
        <taxon>Bacilli</taxon>
        <taxon>Bacillales</taxon>
        <taxon>Bacillaceae</taxon>
        <taxon>Halobacillus</taxon>
    </lineage>
</organism>
<reference evidence="9 10" key="1">
    <citation type="journal article" date="2004" name="Extremophiles">
        <title>Halobacillus locisalis sp. nov., a halophilic bacterium isolated from a marine solar saltern of the Yellow Sea in Korea.</title>
        <authorList>
            <person name="Yoon J.H."/>
            <person name="Kang K.H."/>
            <person name="Oh T.K."/>
            <person name="Park Y.H."/>
        </authorList>
    </citation>
    <scope>NUCLEOTIDE SEQUENCE [LARGE SCALE GENOMIC DNA]</scope>
    <source>
        <strain evidence="9 10">KCTC 3788</strain>
    </source>
</reference>
<feature type="transmembrane region" description="Helical" evidence="7">
    <location>
        <begin position="175"/>
        <end position="193"/>
    </location>
</feature>
<dbReference type="EMBL" id="JACEFG010000004">
    <property type="protein sequence ID" value="MBA2176791.1"/>
    <property type="molecule type" value="Genomic_DNA"/>
</dbReference>
<evidence type="ECO:0000313" key="10">
    <source>
        <dbReference type="Proteomes" id="UP000571017"/>
    </source>
</evidence>
<evidence type="ECO:0000256" key="4">
    <source>
        <dbReference type="ARBA" id="ARBA00022801"/>
    </source>
</evidence>
<evidence type="ECO:0000256" key="6">
    <source>
        <dbReference type="ARBA" id="ARBA00023136"/>
    </source>
</evidence>
<feature type="transmembrane region" description="Helical" evidence="7">
    <location>
        <begin position="66"/>
        <end position="86"/>
    </location>
</feature>
<protein>
    <submittedName>
        <fullName evidence="9">Rhomboid family intramembrane serine protease</fullName>
    </submittedName>
</protein>
<comment type="caution">
    <text evidence="9">The sequence shown here is derived from an EMBL/GenBank/DDBJ whole genome shotgun (WGS) entry which is preliminary data.</text>
</comment>
<gene>
    <name evidence="9" type="ORF">H0266_18020</name>
</gene>
<evidence type="ECO:0000256" key="3">
    <source>
        <dbReference type="ARBA" id="ARBA00022692"/>
    </source>
</evidence>
<dbReference type="PANTHER" id="PTHR43731:SF14">
    <property type="entry name" value="PRESENILIN-ASSOCIATED RHOMBOID-LIKE PROTEIN, MITOCHONDRIAL"/>
    <property type="match status" value="1"/>
</dbReference>
<evidence type="ECO:0000256" key="5">
    <source>
        <dbReference type="ARBA" id="ARBA00022989"/>
    </source>
</evidence>
<feature type="transmembrane region" description="Helical" evidence="7">
    <location>
        <begin position="153"/>
        <end position="169"/>
    </location>
</feature>
<feature type="domain" description="Peptidase S54 rhomboid" evidence="8">
    <location>
        <begin position="57"/>
        <end position="194"/>
    </location>
</feature>
<evidence type="ECO:0000256" key="7">
    <source>
        <dbReference type="SAM" id="Phobius"/>
    </source>
</evidence>
<dbReference type="GO" id="GO:0006508">
    <property type="term" value="P:proteolysis"/>
    <property type="evidence" value="ECO:0007669"/>
    <property type="project" value="UniProtKB-KW"/>
</dbReference>
<comment type="similarity">
    <text evidence="2">Belongs to the peptidase S54 family.</text>
</comment>
<dbReference type="AlphaFoldDB" id="A0A838CXY5"/>
<feature type="transmembrane region" description="Helical" evidence="7">
    <location>
        <begin position="98"/>
        <end position="116"/>
    </location>
</feature>
<keyword evidence="6 7" id="KW-0472">Membrane</keyword>
<dbReference type="Proteomes" id="UP000571017">
    <property type="component" value="Unassembled WGS sequence"/>
</dbReference>
<keyword evidence="3 7" id="KW-0812">Transmembrane</keyword>
<dbReference type="InterPro" id="IPR035952">
    <property type="entry name" value="Rhomboid-like_sf"/>
</dbReference>